<dbReference type="AlphaFoldDB" id="A0A8T0U170"/>
<evidence type="ECO:0000313" key="2">
    <source>
        <dbReference type="Proteomes" id="UP000823388"/>
    </source>
</evidence>
<protein>
    <submittedName>
        <fullName evidence="1">Uncharacterized protein</fullName>
    </submittedName>
</protein>
<keyword evidence="2" id="KW-1185">Reference proteome</keyword>
<comment type="caution">
    <text evidence="1">The sequence shown here is derived from an EMBL/GenBank/DDBJ whole genome shotgun (WGS) entry which is preliminary data.</text>
</comment>
<proteinExistence type="predicted"/>
<gene>
    <name evidence="1" type="ORF">PVAP13_3NG039200</name>
</gene>
<sequence length="201" mass="21201">MAAGYCAQELERVANHLLPPEIVAEIGTVVDTTVNSAAACRGHAVIEGLAAHLASILGLAGMGTQHRPPPANATPHGQHTDLKTNGGMMAHVAPDSRRNGDMVVLCPGTVKVFATTPVAAPPASADMAEMKRRHQNGSGTGVFLPARHQDHHRSGTGVFMPLAGAYRTRPFNSRSSKGLKPPRLMRKEAAECRCSRVASLH</sequence>
<dbReference type="Proteomes" id="UP000823388">
    <property type="component" value="Chromosome 3N"/>
</dbReference>
<dbReference type="EMBL" id="CM029042">
    <property type="protein sequence ID" value="KAG2615758.1"/>
    <property type="molecule type" value="Genomic_DNA"/>
</dbReference>
<organism evidence="1 2">
    <name type="scientific">Panicum virgatum</name>
    <name type="common">Blackwell switchgrass</name>
    <dbReference type="NCBI Taxonomy" id="38727"/>
    <lineage>
        <taxon>Eukaryota</taxon>
        <taxon>Viridiplantae</taxon>
        <taxon>Streptophyta</taxon>
        <taxon>Embryophyta</taxon>
        <taxon>Tracheophyta</taxon>
        <taxon>Spermatophyta</taxon>
        <taxon>Magnoliopsida</taxon>
        <taxon>Liliopsida</taxon>
        <taxon>Poales</taxon>
        <taxon>Poaceae</taxon>
        <taxon>PACMAD clade</taxon>
        <taxon>Panicoideae</taxon>
        <taxon>Panicodae</taxon>
        <taxon>Paniceae</taxon>
        <taxon>Panicinae</taxon>
        <taxon>Panicum</taxon>
        <taxon>Panicum sect. Hiantes</taxon>
    </lineage>
</organism>
<name>A0A8T0U170_PANVG</name>
<accession>A0A8T0U170</accession>
<reference evidence="1" key="1">
    <citation type="submission" date="2020-05" db="EMBL/GenBank/DDBJ databases">
        <title>WGS assembly of Panicum virgatum.</title>
        <authorList>
            <person name="Lovell J.T."/>
            <person name="Jenkins J."/>
            <person name="Shu S."/>
            <person name="Juenger T.E."/>
            <person name="Schmutz J."/>
        </authorList>
    </citation>
    <scope>NUCLEOTIDE SEQUENCE</scope>
    <source>
        <strain evidence="1">AP13</strain>
    </source>
</reference>
<evidence type="ECO:0000313" key="1">
    <source>
        <dbReference type="EMBL" id="KAG2615758.1"/>
    </source>
</evidence>